<evidence type="ECO:0000313" key="2">
    <source>
        <dbReference type="EMBL" id="KAG5762554.1"/>
    </source>
</evidence>
<name>A0A9P7HRZ3_9HYPO</name>
<reference evidence="2" key="2">
    <citation type="submission" date="2020-10" db="EMBL/GenBank/DDBJ databases">
        <authorList>
            <person name="Peck L.D."/>
            <person name="Nowell R.W."/>
            <person name="Flood J."/>
            <person name="Ryan M.J."/>
            <person name="Barraclough T.G."/>
        </authorList>
    </citation>
    <scope>NUCLEOTIDE SEQUENCE</scope>
    <source>
        <strain evidence="2">IMI 127659i</strain>
    </source>
</reference>
<feature type="compositionally biased region" description="Low complexity" evidence="1">
    <location>
        <begin position="176"/>
        <end position="185"/>
    </location>
</feature>
<evidence type="ECO:0000256" key="1">
    <source>
        <dbReference type="SAM" id="MobiDB-lite"/>
    </source>
</evidence>
<sequence>MPEAVAQDETQHPDAANLLGKRLKRFIKQNNVPTSSARFKFIMKAKATFDTIKSDMGIKLADDLAQFLDNKLHGMTEASLTNIEENGTFKSLPKLGLPDRTTGYRQWFLLACAFGPDHPRLEARRLELSKCWGCHFPTETVIFPKAGKLATSLLFYGKKLNYETLSGRRPAKSRKASPSSPSQSQTEGRRVKRKSSRGIQPEAAVTKNQLELWEEELPRMLELLEFQHNEHLFVKDATTDPKSTELEQLKRAVPRILQKCALAHGTVADSLKDNDLTLEHGRHKELKDIVVECRNYDSLSQHFVGSFLQAGYYEYDDIRFAYVNYKLPVPQWLESLF</sequence>
<proteinExistence type="predicted"/>
<dbReference type="AlphaFoldDB" id="A0A9P7HRZ3"/>
<feature type="region of interest" description="Disordered" evidence="1">
    <location>
        <begin position="166"/>
        <end position="200"/>
    </location>
</feature>
<dbReference type="EMBL" id="JADFTT010000366">
    <property type="protein sequence ID" value="KAG5762554.1"/>
    <property type="molecule type" value="Genomic_DNA"/>
</dbReference>
<comment type="caution">
    <text evidence="2">The sequence shown here is derived from an EMBL/GenBank/DDBJ whole genome shotgun (WGS) entry which is preliminary data.</text>
</comment>
<protein>
    <submittedName>
        <fullName evidence="2">Uncharacterized protein</fullName>
    </submittedName>
</protein>
<gene>
    <name evidence="2" type="ORF">H9Q72_009336</name>
</gene>
<accession>A0A9P7HRZ3</accession>
<reference evidence="2" key="1">
    <citation type="journal article" date="2020" name="bioRxiv">
        <title>Historical genomics reveals the evolutionary mechanisms behind multiple outbreaks of the host-specific coffee wilt pathogen Fusarium xylarioides.</title>
        <authorList>
            <person name="Peck D."/>
            <person name="Nowell R.W."/>
            <person name="Flood J."/>
            <person name="Ryan M.J."/>
            <person name="Barraclough T.G."/>
        </authorList>
    </citation>
    <scope>NUCLEOTIDE SEQUENCE</scope>
    <source>
        <strain evidence="2">IMI 127659i</strain>
    </source>
</reference>
<evidence type="ECO:0000313" key="3">
    <source>
        <dbReference type="Proteomes" id="UP000750502"/>
    </source>
</evidence>
<dbReference type="Proteomes" id="UP000750502">
    <property type="component" value="Unassembled WGS sequence"/>
</dbReference>
<organism evidence="2 3">
    <name type="scientific">Fusarium xylarioides</name>
    <dbReference type="NCBI Taxonomy" id="221167"/>
    <lineage>
        <taxon>Eukaryota</taxon>
        <taxon>Fungi</taxon>
        <taxon>Dikarya</taxon>
        <taxon>Ascomycota</taxon>
        <taxon>Pezizomycotina</taxon>
        <taxon>Sordariomycetes</taxon>
        <taxon>Hypocreomycetidae</taxon>
        <taxon>Hypocreales</taxon>
        <taxon>Nectriaceae</taxon>
        <taxon>Fusarium</taxon>
        <taxon>Fusarium fujikuroi species complex</taxon>
    </lineage>
</organism>
<keyword evidence="3" id="KW-1185">Reference proteome</keyword>